<dbReference type="KEGG" id="dpp:DICPUDRAFT_31276"/>
<feature type="compositionally biased region" description="Polar residues" evidence="1">
    <location>
        <begin position="212"/>
        <end position="226"/>
    </location>
</feature>
<dbReference type="GO" id="GO:0006357">
    <property type="term" value="P:regulation of transcription by RNA polymerase II"/>
    <property type="evidence" value="ECO:0000318"/>
    <property type="project" value="GO_Central"/>
</dbReference>
<dbReference type="RefSeq" id="XP_003286688.1">
    <property type="nucleotide sequence ID" value="XM_003286640.1"/>
</dbReference>
<gene>
    <name evidence="3" type="ORF">DICPUDRAFT_31276</name>
</gene>
<evidence type="ECO:0000256" key="1">
    <source>
        <dbReference type="SAM" id="MobiDB-lite"/>
    </source>
</evidence>
<evidence type="ECO:0000313" key="3">
    <source>
        <dbReference type="EMBL" id="EGC36817.1"/>
    </source>
</evidence>
<reference evidence="4" key="1">
    <citation type="journal article" date="2011" name="Genome Biol.">
        <title>Comparative genomics of the social amoebae Dictyostelium discoideum and Dictyostelium purpureum.</title>
        <authorList>
            <consortium name="US DOE Joint Genome Institute (JGI-PGF)"/>
            <person name="Sucgang R."/>
            <person name="Kuo A."/>
            <person name="Tian X."/>
            <person name="Salerno W."/>
            <person name="Parikh A."/>
            <person name="Feasley C.L."/>
            <person name="Dalin E."/>
            <person name="Tu H."/>
            <person name="Huang E."/>
            <person name="Barry K."/>
            <person name="Lindquist E."/>
            <person name="Shapiro H."/>
            <person name="Bruce D."/>
            <person name="Schmutz J."/>
            <person name="Salamov A."/>
            <person name="Fey P."/>
            <person name="Gaudet P."/>
            <person name="Anjard C."/>
            <person name="Babu M.M."/>
            <person name="Basu S."/>
            <person name="Bushmanova Y."/>
            <person name="van der Wel H."/>
            <person name="Katoh-Kurasawa M."/>
            <person name="Dinh C."/>
            <person name="Coutinho P.M."/>
            <person name="Saito T."/>
            <person name="Elias M."/>
            <person name="Schaap P."/>
            <person name="Kay R.R."/>
            <person name="Henrissat B."/>
            <person name="Eichinger L."/>
            <person name="Rivero F."/>
            <person name="Putnam N.H."/>
            <person name="West C.M."/>
            <person name="Loomis W.F."/>
            <person name="Chisholm R.L."/>
            <person name="Shaulsky G."/>
            <person name="Strassmann J.E."/>
            <person name="Queller D.C."/>
            <person name="Kuspa A."/>
            <person name="Grigoriev I.V."/>
        </authorList>
    </citation>
    <scope>NUCLEOTIDE SEQUENCE [LARGE SCALE GENOMIC DNA]</scope>
    <source>
        <strain evidence="4">QSDP1</strain>
    </source>
</reference>
<keyword evidence="4" id="KW-1185">Reference proteome</keyword>
<evidence type="ECO:0000313" key="4">
    <source>
        <dbReference type="Proteomes" id="UP000001064"/>
    </source>
</evidence>
<dbReference type="InterPro" id="IPR015877">
    <property type="entry name" value="MAT1_centre"/>
</dbReference>
<dbReference type="InParanoid" id="F0ZGZ3"/>
<proteinExistence type="predicted"/>
<dbReference type="GO" id="GO:0005675">
    <property type="term" value="C:transcription factor TFIIH holo complex"/>
    <property type="evidence" value="ECO:0000318"/>
    <property type="project" value="GO_Central"/>
</dbReference>
<name>F0ZGZ3_DICPU</name>
<organism evidence="3 4">
    <name type="scientific">Dictyostelium purpureum</name>
    <name type="common">Slime mold</name>
    <dbReference type="NCBI Taxonomy" id="5786"/>
    <lineage>
        <taxon>Eukaryota</taxon>
        <taxon>Amoebozoa</taxon>
        <taxon>Evosea</taxon>
        <taxon>Eumycetozoa</taxon>
        <taxon>Dictyostelia</taxon>
        <taxon>Dictyosteliales</taxon>
        <taxon>Dictyosteliaceae</taxon>
        <taxon>Dictyostelium</taxon>
    </lineage>
</organism>
<sequence>FDFYYYFSCESCIQLAYMKDSVITCLGCNAQLRKQSFMNQRFDDTGLEKENSIRKKYLKVFNKTRKDFKELVEYNNYLEMVEDVIFEAIEGGDSALAAENKLKEYQKQNQASIITNKKAKEEEDILIAKKIADEQRIVQEKRNKFLLEDQQELTNKKLESQKVMDDLAKGKISAKELKELDRKKAAQAAQKQKESSKVSEPLPPISQETDKSATTFTYQPTNKPLDQQQSGQQQQQQGQQAVQAMMYSEPQPIGTFKYDQLELNNLVPTQQQADVAGFKQKYIKQRAFEEAYQFI</sequence>
<dbReference type="eggNOG" id="KOG3800">
    <property type="taxonomic scope" value="Eukaryota"/>
</dbReference>
<feature type="non-terminal residue" evidence="3">
    <location>
        <position position="295"/>
    </location>
</feature>
<dbReference type="Proteomes" id="UP000001064">
    <property type="component" value="Unassembled WGS sequence"/>
</dbReference>
<accession>F0ZGZ3</accession>
<feature type="domain" description="MAT1 centre" evidence="2">
    <location>
        <begin position="32"/>
        <end position="223"/>
    </location>
</feature>
<dbReference type="OMA" id="YMKDSVI"/>
<dbReference type="STRING" id="5786.F0ZGZ3"/>
<dbReference type="GeneID" id="10504065"/>
<feature type="compositionally biased region" description="Low complexity" evidence="1">
    <location>
        <begin position="227"/>
        <end position="240"/>
    </location>
</feature>
<dbReference type="OrthoDB" id="5963at2759"/>
<dbReference type="FunCoup" id="F0ZGZ3">
    <property type="interactions" value="132"/>
</dbReference>
<dbReference type="PANTHER" id="PTHR12683">
    <property type="entry name" value="CDK-ACTIVATING KINASE ASSEMBLY FACTOR MAT1"/>
    <property type="match status" value="1"/>
</dbReference>
<feature type="region of interest" description="Disordered" evidence="1">
    <location>
        <begin position="183"/>
        <end position="248"/>
    </location>
</feature>
<dbReference type="Pfam" id="PF06391">
    <property type="entry name" value="MAT1"/>
    <property type="match status" value="1"/>
</dbReference>
<dbReference type="PANTHER" id="PTHR12683:SF13">
    <property type="entry name" value="CDK-ACTIVATING KINASE ASSEMBLY FACTOR MAT1"/>
    <property type="match status" value="1"/>
</dbReference>
<evidence type="ECO:0000259" key="2">
    <source>
        <dbReference type="Pfam" id="PF06391"/>
    </source>
</evidence>
<dbReference type="EMBL" id="GL871016">
    <property type="protein sequence ID" value="EGC36817.1"/>
    <property type="molecule type" value="Genomic_DNA"/>
</dbReference>
<protein>
    <recommendedName>
        <fullName evidence="2">MAT1 centre domain-containing protein</fullName>
    </recommendedName>
</protein>
<dbReference type="VEuPathDB" id="AmoebaDB:DICPUDRAFT_31276"/>
<dbReference type="GO" id="GO:0006281">
    <property type="term" value="P:DNA repair"/>
    <property type="evidence" value="ECO:0000318"/>
    <property type="project" value="GO_Central"/>
</dbReference>
<dbReference type="AlphaFoldDB" id="F0ZGZ3"/>